<feature type="transmembrane region" description="Helical" evidence="1">
    <location>
        <begin position="21"/>
        <end position="42"/>
    </location>
</feature>
<gene>
    <name evidence="2" type="ORF">ACFLIM_35015</name>
</gene>
<evidence type="ECO:0000313" key="3">
    <source>
        <dbReference type="Proteomes" id="UP001603978"/>
    </source>
</evidence>
<reference evidence="2 3" key="1">
    <citation type="submission" date="2024-10" db="EMBL/GenBank/DDBJ databases">
        <authorList>
            <person name="Topkara A.R."/>
            <person name="Saygin H."/>
        </authorList>
    </citation>
    <scope>NUCLEOTIDE SEQUENCE [LARGE SCALE GENOMIC DNA]</scope>
    <source>
        <strain evidence="2 3">M3C6</strain>
    </source>
</reference>
<keyword evidence="1" id="KW-0472">Membrane</keyword>
<protein>
    <submittedName>
        <fullName evidence="2">Uncharacterized protein</fullName>
    </submittedName>
</protein>
<sequence>MTVKTATLASPAPWADRTGRALMAIDAVATLVAFTGGVMNMINASDDRLMVEGWRTFGYLVFAGMWAMLALRPRRHPGLWELILLQKIPVTIWAFAIGAVPEAQTASLIDLGLVVTTIPAYVLCRGWYSWRTTLPTPAPTQPAGATS</sequence>
<evidence type="ECO:0000256" key="1">
    <source>
        <dbReference type="SAM" id="Phobius"/>
    </source>
</evidence>
<keyword evidence="1" id="KW-1133">Transmembrane helix</keyword>
<accession>A0ABW7AQC0</accession>
<dbReference type="EMBL" id="JBICRM010000028">
    <property type="protein sequence ID" value="MFG1708427.1"/>
    <property type="molecule type" value="Genomic_DNA"/>
</dbReference>
<proteinExistence type="predicted"/>
<dbReference type="Proteomes" id="UP001603978">
    <property type="component" value="Unassembled WGS sequence"/>
</dbReference>
<dbReference type="RefSeq" id="WP_393172658.1">
    <property type="nucleotide sequence ID" value="NZ_JBICRM010000028.1"/>
</dbReference>
<organism evidence="2 3">
    <name type="scientific">Nonomuraea marmarensis</name>
    <dbReference type="NCBI Taxonomy" id="3351344"/>
    <lineage>
        <taxon>Bacteria</taxon>
        <taxon>Bacillati</taxon>
        <taxon>Actinomycetota</taxon>
        <taxon>Actinomycetes</taxon>
        <taxon>Streptosporangiales</taxon>
        <taxon>Streptosporangiaceae</taxon>
        <taxon>Nonomuraea</taxon>
    </lineage>
</organism>
<feature type="transmembrane region" description="Helical" evidence="1">
    <location>
        <begin position="106"/>
        <end position="124"/>
    </location>
</feature>
<evidence type="ECO:0000313" key="2">
    <source>
        <dbReference type="EMBL" id="MFG1708427.1"/>
    </source>
</evidence>
<comment type="caution">
    <text evidence="2">The sequence shown here is derived from an EMBL/GenBank/DDBJ whole genome shotgun (WGS) entry which is preliminary data.</text>
</comment>
<feature type="transmembrane region" description="Helical" evidence="1">
    <location>
        <begin position="78"/>
        <end position="100"/>
    </location>
</feature>
<keyword evidence="3" id="KW-1185">Reference proteome</keyword>
<name>A0ABW7AQC0_9ACTN</name>
<feature type="transmembrane region" description="Helical" evidence="1">
    <location>
        <begin position="54"/>
        <end position="71"/>
    </location>
</feature>
<keyword evidence="1" id="KW-0812">Transmembrane</keyword>